<feature type="transmembrane region" description="Helical" evidence="1">
    <location>
        <begin position="277"/>
        <end position="297"/>
    </location>
</feature>
<keyword evidence="3" id="KW-0378">Hydrolase</keyword>
<organism evidence="3 4">
    <name type="scientific">Streptomyces spiramenti</name>
    <dbReference type="NCBI Taxonomy" id="2720606"/>
    <lineage>
        <taxon>Bacteria</taxon>
        <taxon>Bacillati</taxon>
        <taxon>Actinomycetota</taxon>
        <taxon>Actinomycetes</taxon>
        <taxon>Kitasatosporales</taxon>
        <taxon>Streptomycetaceae</taxon>
        <taxon>Streptomyces</taxon>
    </lineage>
</organism>
<evidence type="ECO:0000259" key="2">
    <source>
        <dbReference type="Pfam" id="PF02517"/>
    </source>
</evidence>
<sequence>MTTAPGAGPPGRPLGPQDTPRWLPPVLLLLLAATLVVAGAAGAARTGAAVATAAADGLLTVVLVSPLLVIALRGVAGAARTVLALLALILCSRWALGLPRVGVFAPLEWNWQGKTLELLWLAALFVCLWRWARQEAGVRWSLEPGSGRAVAPVVVGVFLLSALLSLWALADQGGQADPVSVERLLFDMGHPNLTEELLVRGAMLAVLDRACGTPWRFLGARVGWGLVLTTSWFGLWHGAVLTGDGFVLDPGAIVATGAAGLLIGWVRARSGSLWPAYLAHCAPELGLGAATMVWAALSGAPVLA</sequence>
<dbReference type="RefSeq" id="WP_167933879.1">
    <property type="nucleotide sequence ID" value="NZ_JAAVJB010000104.1"/>
</dbReference>
<name>A0ABX1AMR4_9ACTN</name>
<keyword evidence="1" id="KW-0812">Transmembrane</keyword>
<feature type="transmembrane region" description="Helical" evidence="1">
    <location>
        <begin position="78"/>
        <end position="96"/>
    </location>
</feature>
<feature type="transmembrane region" description="Helical" evidence="1">
    <location>
        <begin position="222"/>
        <end position="240"/>
    </location>
</feature>
<keyword evidence="4" id="KW-1185">Reference proteome</keyword>
<evidence type="ECO:0000256" key="1">
    <source>
        <dbReference type="SAM" id="Phobius"/>
    </source>
</evidence>
<keyword evidence="1" id="KW-1133">Transmembrane helix</keyword>
<feature type="domain" description="CAAX prenyl protease 2/Lysostaphin resistance protein A-like" evidence="2">
    <location>
        <begin position="192"/>
        <end position="282"/>
    </location>
</feature>
<proteinExistence type="predicted"/>
<dbReference type="GO" id="GO:0008237">
    <property type="term" value="F:metallopeptidase activity"/>
    <property type="evidence" value="ECO:0007669"/>
    <property type="project" value="UniProtKB-KW"/>
</dbReference>
<keyword evidence="3" id="KW-0645">Protease</keyword>
<dbReference type="InterPro" id="IPR003675">
    <property type="entry name" value="Rce1/LyrA-like_dom"/>
</dbReference>
<protein>
    <submittedName>
        <fullName evidence="3">CPBP family intramembrane metalloprotease</fullName>
    </submittedName>
</protein>
<gene>
    <name evidence="3" type="ORF">HCJ92_13825</name>
</gene>
<feature type="transmembrane region" description="Helical" evidence="1">
    <location>
        <begin position="246"/>
        <end position="265"/>
    </location>
</feature>
<reference evidence="3 4" key="1">
    <citation type="submission" date="2020-03" db="EMBL/GenBank/DDBJ databases">
        <title>Draft genome of Streptomyces sp. ventii, isolated from the Axial Seamount in the Pacific Ocean, and resequencing of the two type strains Streptomyces lonarensis strain NCL 716 and Streptomyces bohaiensis strain 11A07.</title>
        <authorList>
            <person name="Loughran R.M."/>
            <person name="Pfannmuller K.M."/>
            <person name="Wasson B.J."/>
            <person name="Deadmond M.C."/>
            <person name="Paddock B.E."/>
            <person name="Koyack M.J."/>
            <person name="Gallegos D.A."/>
            <person name="Mitchell E.A."/>
            <person name="Ushijima B."/>
            <person name="Saw J.H."/>
            <person name="Mcphail K.L."/>
            <person name="Videau P."/>
        </authorList>
    </citation>
    <scope>NUCLEOTIDE SEQUENCE [LARGE SCALE GENOMIC DNA]</scope>
    <source>
        <strain evidence="4">5675061</strain>
    </source>
</reference>
<accession>A0ABX1AMR4</accession>
<evidence type="ECO:0000313" key="4">
    <source>
        <dbReference type="Proteomes" id="UP000746503"/>
    </source>
</evidence>
<keyword evidence="1" id="KW-0472">Membrane</keyword>
<feature type="transmembrane region" description="Helical" evidence="1">
    <location>
        <begin position="116"/>
        <end position="132"/>
    </location>
</feature>
<dbReference type="Pfam" id="PF02517">
    <property type="entry name" value="Rce1-like"/>
    <property type="match status" value="1"/>
</dbReference>
<feature type="transmembrane region" description="Helical" evidence="1">
    <location>
        <begin position="22"/>
        <end position="41"/>
    </location>
</feature>
<dbReference type="EMBL" id="JAAVJB010000104">
    <property type="protein sequence ID" value="NJP67351.1"/>
    <property type="molecule type" value="Genomic_DNA"/>
</dbReference>
<keyword evidence="3" id="KW-0482">Metalloprotease</keyword>
<feature type="transmembrane region" description="Helical" evidence="1">
    <location>
        <begin position="48"/>
        <end position="72"/>
    </location>
</feature>
<comment type="caution">
    <text evidence="3">The sequence shown here is derived from an EMBL/GenBank/DDBJ whole genome shotgun (WGS) entry which is preliminary data.</text>
</comment>
<dbReference type="Proteomes" id="UP000746503">
    <property type="component" value="Unassembled WGS sequence"/>
</dbReference>
<feature type="transmembrane region" description="Helical" evidence="1">
    <location>
        <begin position="152"/>
        <end position="170"/>
    </location>
</feature>
<evidence type="ECO:0000313" key="3">
    <source>
        <dbReference type="EMBL" id="NJP67351.1"/>
    </source>
</evidence>